<feature type="domain" description="Glycosyl transferase family 1" evidence="3">
    <location>
        <begin position="236"/>
        <end position="322"/>
    </location>
</feature>
<keyword evidence="2" id="KW-0808">Transferase</keyword>
<evidence type="ECO:0000313" key="4">
    <source>
        <dbReference type="EMBL" id="KIE04794.1"/>
    </source>
</evidence>
<dbReference type="Pfam" id="PF00534">
    <property type="entry name" value="Glycos_transf_1"/>
    <property type="match status" value="1"/>
</dbReference>
<dbReference type="SUPFAM" id="SSF53756">
    <property type="entry name" value="UDP-Glycosyltransferase/glycogen phosphorylase"/>
    <property type="match status" value="2"/>
</dbReference>
<dbReference type="Gene3D" id="3.40.50.2000">
    <property type="entry name" value="Glycogen Phosphorylase B"/>
    <property type="match status" value="2"/>
</dbReference>
<dbReference type="AlphaFoldDB" id="A0A0C1QGV0"/>
<accession>A0A0C1QGV0</accession>
<keyword evidence="1" id="KW-0328">Glycosyltransferase</keyword>
<organism evidence="4 5">
    <name type="scientific">Candidatus Jidaibacter acanthamoebae</name>
    <dbReference type="NCBI Taxonomy" id="86105"/>
    <lineage>
        <taxon>Bacteria</taxon>
        <taxon>Pseudomonadati</taxon>
        <taxon>Pseudomonadota</taxon>
        <taxon>Alphaproteobacteria</taxon>
        <taxon>Rickettsiales</taxon>
        <taxon>Candidatus Midichloriaceae</taxon>
        <taxon>Candidatus Jidaibacter</taxon>
    </lineage>
</organism>
<proteinExistence type="predicted"/>
<dbReference type="PATRIC" id="fig|86105.3.peg.1408"/>
<dbReference type="EMBL" id="JSWE01000145">
    <property type="protein sequence ID" value="KIE04794.1"/>
    <property type="molecule type" value="Genomic_DNA"/>
</dbReference>
<dbReference type="GO" id="GO:0016757">
    <property type="term" value="F:glycosyltransferase activity"/>
    <property type="evidence" value="ECO:0007669"/>
    <property type="project" value="UniProtKB-KW"/>
</dbReference>
<evidence type="ECO:0000259" key="3">
    <source>
        <dbReference type="Pfam" id="PF00534"/>
    </source>
</evidence>
<dbReference type="PANTHER" id="PTHR12526:SF629">
    <property type="entry name" value="TEICHURONIC ACID BIOSYNTHESIS GLYCOSYLTRANSFERASE TUAH-RELATED"/>
    <property type="match status" value="1"/>
</dbReference>
<dbReference type="InterPro" id="IPR001296">
    <property type="entry name" value="Glyco_trans_1"/>
</dbReference>
<comment type="caution">
    <text evidence="4">The sequence shown here is derived from an EMBL/GenBank/DDBJ whole genome shotgun (WGS) entry which is preliminary data.</text>
</comment>
<dbReference type="Proteomes" id="UP000031258">
    <property type="component" value="Unassembled WGS sequence"/>
</dbReference>
<dbReference type="PANTHER" id="PTHR12526">
    <property type="entry name" value="GLYCOSYLTRANSFERASE"/>
    <property type="match status" value="1"/>
</dbReference>
<reference evidence="4 5" key="1">
    <citation type="submission" date="2014-11" db="EMBL/GenBank/DDBJ databases">
        <title>A Rickettsiales Symbiont of Amoebae With Ancient Features.</title>
        <authorList>
            <person name="Schulz F."/>
            <person name="Martijn J."/>
            <person name="Wascher F."/>
            <person name="Kostanjsek R."/>
            <person name="Ettema T.J."/>
            <person name="Horn M."/>
        </authorList>
    </citation>
    <scope>NUCLEOTIDE SEQUENCE [LARGE SCALE GENOMIC DNA]</scope>
    <source>
        <strain evidence="4 5">UWC36</strain>
    </source>
</reference>
<evidence type="ECO:0000256" key="2">
    <source>
        <dbReference type="ARBA" id="ARBA00022679"/>
    </source>
</evidence>
<protein>
    <recommendedName>
        <fullName evidence="3">Glycosyl transferase family 1 domain-containing protein</fullName>
    </recommendedName>
</protein>
<keyword evidence="5" id="KW-1185">Reference proteome</keyword>
<gene>
    <name evidence="4" type="ORF">NF27_FW00080</name>
</gene>
<dbReference type="STRING" id="86105.NF27_FW00080"/>
<sequence>MIFDILANFKMNKNIDIKKVLFVVDVRGWAFDQVAQYVTKILHSKYQCEIVYTEDFTPKSFLKWLARQSGYAVVHFFYRGYLLRLINVIANESKGSEEYINFLCNIAVTTHVPDHLFISEKLEIIQYNPLFKFIDNYFVTSHKLKNLYKNILQYPFPEQVIFDNIKIPEFSTNKEQRDQPSDILHILWAGNSAWKIDSEKDYKGLNSIILPAIQILEQRKIPIKISIFDKAKSPASKEEILTTLSNADIVLIASIAEGTPLPLIEAMAAGCAVISTDVGIVREVLPEIQQQFIVARTPADFVQAIEYLHHNRDILNQICRQNIQSYKKYFNNPSIYGNYWDEFLIKAITNSTSPESYQRKVDVIKSSTILDKKGLTHKAVDSIYTKLLSNKQIKACATKALYNPYTGKLAHRILNEVQNFRLKNNYNSYIAQIFEDLNNNALKQEVSLCAIFSPYSPGVKHSTLGLFENALPFPFAEHENPEVPQPKKLVDQVARTILDSNIANIIISGGTNSHLQLVKRLRELSFNKPKIFFLWHGSPAQWVEQKHYKHFQAWFELYQSGKIQGFITLKKGLEKVLECLGIKSYLLQNMIPNPENIVNKAWNHSVPPFIIGLWSASFQWGKNIYPQLLATRLVQESLLLTNADLSNIQWMADDKKTKFYPGKMSREDLFNNMAGTHVTLYATHTECSSMIALESISVGTPCIVGSTSGLYDDAPILYKGLTVNRVDCPLTIAKAIYSLRNNPKPILERLPQFRIEYNNKAEELKERFLSNIL</sequence>
<evidence type="ECO:0000313" key="5">
    <source>
        <dbReference type="Proteomes" id="UP000031258"/>
    </source>
</evidence>
<evidence type="ECO:0000256" key="1">
    <source>
        <dbReference type="ARBA" id="ARBA00022676"/>
    </source>
</evidence>
<name>A0A0C1QGV0_9RICK</name>